<reference evidence="9 10" key="1">
    <citation type="journal article" date="2019" name="Nat. Med.">
        <title>A library of human gut bacterial isolates paired with longitudinal multiomics data enables mechanistic microbiome research.</title>
        <authorList>
            <person name="Poyet M."/>
            <person name="Groussin M."/>
            <person name="Gibbons S.M."/>
            <person name="Avila-Pacheco J."/>
            <person name="Jiang X."/>
            <person name="Kearney S.M."/>
            <person name="Perrotta A.R."/>
            <person name="Berdy B."/>
            <person name="Zhao S."/>
            <person name="Lieberman T.D."/>
            <person name="Swanson P.K."/>
            <person name="Smith M."/>
            <person name="Roesemann S."/>
            <person name="Alexander J.E."/>
            <person name="Rich S.A."/>
            <person name="Livny J."/>
            <person name="Vlamakis H."/>
            <person name="Clish C."/>
            <person name="Bullock K."/>
            <person name="Deik A."/>
            <person name="Scott J."/>
            <person name="Pierce K.A."/>
            <person name="Xavier R.J."/>
            <person name="Alm E.J."/>
        </authorList>
    </citation>
    <scope>NUCLEOTIDE SEQUENCE [LARGE SCALE GENOMIC DNA]</scope>
    <source>
        <strain evidence="9 10">BIOML-A198</strain>
    </source>
</reference>
<evidence type="ECO:0000256" key="5">
    <source>
        <dbReference type="ARBA" id="ARBA00022801"/>
    </source>
</evidence>
<dbReference type="GO" id="GO:0006412">
    <property type="term" value="P:translation"/>
    <property type="evidence" value="ECO:0007669"/>
    <property type="project" value="TreeGrafter"/>
</dbReference>
<evidence type="ECO:0000256" key="2">
    <source>
        <dbReference type="ARBA" id="ARBA00014898"/>
    </source>
</evidence>
<dbReference type="AlphaFoldDB" id="A0A173R2Q7"/>
<name>A0A173R2Q7_9FIRM</name>
<dbReference type="OrthoDB" id="9779790at2"/>
<evidence type="ECO:0000256" key="7">
    <source>
        <dbReference type="ARBA" id="ARBA00023134"/>
    </source>
</evidence>
<evidence type="ECO:0000256" key="3">
    <source>
        <dbReference type="ARBA" id="ARBA00022490"/>
    </source>
</evidence>
<comment type="function">
    <text evidence="8">Required for a late step of 50S ribosomal subunit assembly. Has GTPase activity.</text>
</comment>
<dbReference type="EMBL" id="WMQE01000008">
    <property type="protein sequence ID" value="MTK20805.1"/>
    <property type="molecule type" value="Genomic_DNA"/>
</dbReference>
<protein>
    <recommendedName>
        <fullName evidence="2 8">Ribosome biogenesis GTPase A</fullName>
    </recommendedName>
</protein>
<keyword evidence="5" id="KW-0378">Hydrolase</keyword>
<proteinExistence type="inferred from homology"/>
<dbReference type="InterPro" id="IPR006073">
    <property type="entry name" value="GTP-bd"/>
</dbReference>
<evidence type="ECO:0000313" key="9">
    <source>
        <dbReference type="EMBL" id="MTK20805.1"/>
    </source>
</evidence>
<dbReference type="PANTHER" id="PTHR45782">
    <property type="entry name" value="MITOCHONDRIAL RIBOSOME-ASSOCIATED GTPASE 1"/>
    <property type="match status" value="1"/>
</dbReference>
<dbReference type="SUPFAM" id="SSF52540">
    <property type="entry name" value="P-loop containing nucleoside triphosphate hydrolases"/>
    <property type="match status" value="1"/>
</dbReference>
<dbReference type="InterPro" id="IPR023179">
    <property type="entry name" value="GTP-bd_ortho_bundle_sf"/>
</dbReference>
<dbReference type="GeneID" id="60059995"/>
<dbReference type="CDD" id="cd01856">
    <property type="entry name" value="YlqF"/>
    <property type="match status" value="1"/>
</dbReference>
<dbReference type="GO" id="GO:0003924">
    <property type="term" value="F:GTPase activity"/>
    <property type="evidence" value="ECO:0007669"/>
    <property type="project" value="TreeGrafter"/>
</dbReference>
<comment type="similarity">
    <text evidence="8">Belongs to the TRAFAC class YlqF/YawG GTPase family. MTG1 subfamily.</text>
</comment>
<comment type="subcellular location">
    <subcellularLocation>
        <location evidence="1 8">Cytoplasm</location>
    </subcellularLocation>
</comment>
<dbReference type="PROSITE" id="PS51721">
    <property type="entry name" value="G_CP"/>
    <property type="match status" value="1"/>
</dbReference>
<dbReference type="FunFam" id="3.40.50.300:FF:000590">
    <property type="entry name" value="Ribosome biogenesis GTPase A"/>
    <property type="match status" value="1"/>
</dbReference>
<evidence type="ECO:0000256" key="6">
    <source>
        <dbReference type="ARBA" id="ARBA00022884"/>
    </source>
</evidence>
<keyword evidence="3 8" id="KW-0963">Cytoplasm</keyword>
<dbReference type="GO" id="GO:0003723">
    <property type="term" value="F:RNA binding"/>
    <property type="evidence" value="ECO:0007669"/>
    <property type="project" value="UniProtKB-KW"/>
</dbReference>
<accession>A0A173R2Q7</accession>
<dbReference type="FunFam" id="1.10.1580.10:FF:000003">
    <property type="entry name" value="Ribosome biogenesis GTPase A"/>
    <property type="match status" value="1"/>
</dbReference>
<evidence type="ECO:0000256" key="8">
    <source>
        <dbReference type="PIRNR" id="PIRNR006230"/>
    </source>
</evidence>
<dbReference type="InterPro" id="IPR030378">
    <property type="entry name" value="G_CP_dom"/>
</dbReference>
<dbReference type="InterPro" id="IPR027417">
    <property type="entry name" value="P-loop_NTPase"/>
</dbReference>
<evidence type="ECO:0000256" key="4">
    <source>
        <dbReference type="ARBA" id="ARBA00022741"/>
    </source>
</evidence>
<dbReference type="PIRSF" id="PIRSF006230">
    <property type="entry name" value="MG442"/>
    <property type="match status" value="1"/>
</dbReference>
<dbReference type="InterPro" id="IPR019991">
    <property type="entry name" value="GTP-bd_ribosome_bgen"/>
</dbReference>
<dbReference type="PRINTS" id="PR00326">
    <property type="entry name" value="GTP1OBG"/>
</dbReference>
<sequence length="290" mass="33155">MTVQWFPGHMAKARRQIQEKLQLVDIVFELLDARIPYSSSNPMMNEIIKHKPKLIILNKVDMADPNVTQQWLNYFKEQGQPAITIDALHQNAIKQITEASKEILKEKFAKEKAKGLRPRPVRAMILGIPNVGKSTLMNNLAKRKAAQTGDRPGVTKAQQWVKVGQELELLDTPGVLWPKFEEKRVGYNLAVTGAIKDTILTLDHIILYALDYLIQHYPQRLIERYHLSGNFEDKVAVLEEIGTKRGFLQSGGIVDYDKVYEILLREIRSLKLGRLSFECPKDLNQETVSE</sequence>
<dbReference type="Proteomes" id="UP000487649">
    <property type="component" value="Unassembled WGS sequence"/>
</dbReference>
<dbReference type="Pfam" id="PF01926">
    <property type="entry name" value="MMR_HSR1"/>
    <property type="match status" value="1"/>
</dbReference>
<dbReference type="InterPro" id="IPR016478">
    <property type="entry name" value="GTPase_MTG1"/>
</dbReference>
<comment type="caution">
    <text evidence="9">The sequence shown here is derived from an EMBL/GenBank/DDBJ whole genome shotgun (WGS) entry which is preliminary data.</text>
</comment>
<evidence type="ECO:0000256" key="1">
    <source>
        <dbReference type="ARBA" id="ARBA00004496"/>
    </source>
</evidence>
<keyword evidence="4 8" id="KW-0547">Nucleotide-binding</keyword>
<dbReference type="NCBIfam" id="TIGR03596">
    <property type="entry name" value="GTPase_YlqF"/>
    <property type="match status" value="1"/>
</dbReference>
<keyword evidence="6" id="KW-0694">RNA-binding</keyword>
<dbReference type="Gene3D" id="3.40.50.300">
    <property type="entry name" value="P-loop containing nucleotide triphosphate hydrolases"/>
    <property type="match status" value="1"/>
</dbReference>
<evidence type="ECO:0000313" key="10">
    <source>
        <dbReference type="Proteomes" id="UP000487649"/>
    </source>
</evidence>
<keyword evidence="7 8" id="KW-0342">GTP-binding</keyword>
<dbReference type="RefSeq" id="WP_006783786.1">
    <property type="nucleotide sequence ID" value="NZ_CABJBH010000008.1"/>
</dbReference>
<dbReference type="GO" id="GO:0005737">
    <property type="term" value="C:cytoplasm"/>
    <property type="evidence" value="ECO:0007669"/>
    <property type="project" value="UniProtKB-SubCell"/>
</dbReference>
<organism evidence="9 10">
    <name type="scientific">Turicibacter sanguinis</name>
    <dbReference type="NCBI Taxonomy" id="154288"/>
    <lineage>
        <taxon>Bacteria</taxon>
        <taxon>Bacillati</taxon>
        <taxon>Bacillota</taxon>
        <taxon>Erysipelotrichia</taxon>
        <taxon>Erysipelotrichales</taxon>
        <taxon>Turicibacteraceae</taxon>
        <taxon>Turicibacter</taxon>
    </lineage>
</organism>
<dbReference type="GO" id="GO:0005525">
    <property type="term" value="F:GTP binding"/>
    <property type="evidence" value="ECO:0007669"/>
    <property type="project" value="UniProtKB-KW"/>
</dbReference>
<gene>
    <name evidence="9" type="primary">ylqF</name>
    <name evidence="9" type="ORF">GMA92_05050</name>
</gene>
<dbReference type="Gene3D" id="1.10.1580.10">
    <property type="match status" value="1"/>
</dbReference>
<dbReference type="PANTHER" id="PTHR45782:SF4">
    <property type="entry name" value="MITOCHONDRIAL RIBOSOME-ASSOCIATED GTPASE 1"/>
    <property type="match status" value="1"/>
</dbReference>